<feature type="transmembrane region" description="Helical" evidence="5">
    <location>
        <begin position="367"/>
        <end position="383"/>
    </location>
</feature>
<feature type="transmembrane region" description="Helical" evidence="5">
    <location>
        <begin position="158"/>
        <end position="189"/>
    </location>
</feature>
<reference evidence="6 7" key="1">
    <citation type="submission" date="2014-07" db="EMBL/GenBank/DDBJ databases">
        <authorList>
            <person name="Urmite Genomes Urmite Genomes"/>
        </authorList>
    </citation>
    <scope>NUCLEOTIDE SEQUENCE [LARGE SCALE GENOMIC DNA]</scope>
    <source>
        <strain evidence="6 7">13MG44_air</strain>
    </source>
</reference>
<name>A0A078LYM2_9STAP</name>
<evidence type="ECO:0000256" key="4">
    <source>
        <dbReference type="ARBA" id="ARBA00023136"/>
    </source>
</evidence>
<dbReference type="STRING" id="1461582.BN1048_00221"/>
<keyword evidence="4 5" id="KW-0472">Membrane</keyword>
<feature type="transmembrane region" description="Helical" evidence="5">
    <location>
        <begin position="425"/>
        <end position="447"/>
    </location>
</feature>
<feature type="transmembrane region" description="Helical" evidence="5">
    <location>
        <begin position="201"/>
        <end position="224"/>
    </location>
</feature>
<feature type="transmembrane region" description="Helical" evidence="5">
    <location>
        <begin position="389"/>
        <end position="413"/>
    </location>
</feature>
<feature type="transmembrane region" description="Helical" evidence="5">
    <location>
        <begin position="75"/>
        <end position="94"/>
    </location>
</feature>
<dbReference type="EMBL" id="CCSE01000001">
    <property type="protein sequence ID" value="CDZ99100.1"/>
    <property type="molecule type" value="Genomic_DNA"/>
</dbReference>
<accession>A0A078LYM2</accession>
<feature type="transmembrane region" description="Helical" evidence="5">
    <location>
        <begin position="299"/>
        <end position="318"/>
    </location>
</feature>
<evidence type="ECO:0000256" key="1">
    <source>
        <dbReference type="ARBA" id="ARBA00004141"/>
    </source>
</evidence>
<feature type="transmembrane region" description="Helical" evidence="5">
    <location>
        <begin position="114"/>
        <end position="131"/>
    </location>
</feature>
<dbReference type="Pfam" id="PF00939">
    <property type="entry name" value="Na_sulph_symp"/>
    <property type="match status" value="1"/>
</dbReference>
<feature type="transmembrane region" description="Helical" evidence="5">
    <location>
        <begin position="269"/>
        <end position="287"/>
    </location>
</feature>
<evidence type="ECO:0000256" key="5">
    <source>
        <dbReference type="SAM" id="Phobius"/>
    </source>
</evidence>
<keyword evidence="2 5" id="KW-0812">Transmembrane</keyword>
<comment type="subcellular location">
    <subcellularLocation>
        <location evidence="1">Membrane</location>
        <topology evidence="1">Multi-pass membrane protein</topology>
    </subcellularLocation>
</comment>
<evidence type="ECO:0000256" key="2">
    <source>
        <dbReference type="ARBA" id="ARBA00022692"/>
    </source>
</evidence>
<dbReference type="eggNOG" id="COG0471">
    <property type="taxonomic scope" value="Bacteria"/>
</dbReference>
<feature type="transmembrane region" description="Helical" evidence="5">
    <location>
        <begin position="338"/>
        <end position="360"/>
    </location>
</feature>
<dbReference type="HOGENOM" id="CLU_005170_10_0_9"/>
<dbReference type="AlphaFoldDB" id="A0A078LYM2"/>
<dbReference type="RefSeq" id="WP_035807551.1">
    <property type="nucleotide sequence ID" value="NZ_CCSE01000001.1"/>
</dbReference>
<dbReference type="Proteomes" id="UP000044136">
    <property type="component" value="Unassembled WGS sequence"/>
</dbReference>
<gene>
    <name evidence="6" type="primary">yflS_1</name>
    <name evidence="6" type="ORF">BN1048_00221</name>
</gene>
<dbReference type="InterPro" id="IPR001898">
    <property type="entry name" value="SLC13A/DASS"/>
</dbReference>
<evidence type="ECO:0000256" key="3">
    <source>
        <dbReference type="ARBA" id="ARBA00022989"/>
    </source>
</evidence>
<keyword evidence="7" id="KW-1185">Reference proteome</keyword>
<sequence length="456" mass="50716">MTRIQKLLSIGFLIITVLISLSPELDYRGYLSFIIFIFALGMFIFSSIPAGLVAWLALCAGVLLGLPEEIIFESFSIDIVWLMIGAFIIAEVLVKSGLVDRLTRWIEKNCYTKGRVTFFTFLLIQILSVAVPSTSGRASAMLPVYNILSSRFHQHKKFFGIGIPVLILMGANTTLLGAGSHIIGIGILNAQTGESISYAEFLIYALPFGLTIGLITLFVLKMMYFKEFNYDFEIPAEQDKKPFTLREKYALFLTGLTILLWLTEPVHGFDIAFVTILMSLIMMLPSLKLISWKEGLASVSWSLIFFVAGAAALGKLLVDYGVTDYFQHVLMGLFSGMNFASGLPVLILIILVSVLSHLLITSHTTRAVVLIPVFIILAQSFNLNTEAVVFIALLGINFCVMLPVSSKALLIFYESDNCPFGTRELMKIGLLLMPVYVILMVLTYYLYWQHIGLSLI</sequence>
<evidence type="ECO:0000313" key="6">
    <source>
        <dbReference type="EMBL" id="CDZ99100.1"/>
    </source>
</evidence>
<keyword evidence="3 5" id="KW-1133">Transmembrane helix</keyword>
<evidence type="ECO:0000313" key="7">
    <source>
        <dbReference type="Proteomes" id="UP000044136"/>
    </source>
</evidence>
<organism evidence="6 7">
    <name type="scientific">Jeotgalicoccus saudimassiliensis</name>
    <dbReference type="NCBI Taxonomy" id="1461582"/>
    <lineage>
        <taxon>Bacteria</taxon>
        <taxon>Bacillati</taxon>
        <taxon>Bacillota</taxon>
        <taxon>Bacilli</taxon>
        <taxon>Bacillales</taxon>
        <taxon>Staphylococcaceae</taxon>
        <taxon>Jeotgalicoccus</taxon>
    </lineage>
</organism>
<dbReference type="GO" id="GO:0022857">
    <property type="term" value="F:transmembrane transporter activity"/>
    <property type="evidence" value="ECO:0007669"/>
    <property type="project" value="InterPro"/>
</dbReference>
<dbReference type="PANTHER" id="PTHR10283">
    <property type="entry name" value="SOLUTE CARRIER FAMILY 13 MEMBER"/>
    <property type="match status" value="1"/>
</dbReference>
<dbReference type="OrthoDB" id="9156049at2"/>
<feature type="transmembrane region" description="Helical" evidence="5">
    <location>
        <begin position="30"/>
        <end position="63"/>
    </location>
</feature>
<dbReference type="GO" id="GO:0005886">
    <property type="term" value="C:plasma membrane"/>
    <property type="evidence" value="ECO:0007669"/>
    <property type="project" value="TreeGrafter"/>
</dbReference>
<proteinExistence type="predicted"/>
<protein>
    <submittedName>
        <fullName evidence="6">Putative malate transporter YflS</fullName>
    </submittedName>
</protein>